<reference evidence="4" key="1">
    <citation type="submission" date="2022-10" db="EMBL/GenBank/DDBJ databases">
        <title>Novel sulphate-reducing endosymbionts in the free-living metamonad Anaeramoeba.</title>
        <authorList>
            <person name="Jerlstrom-Hultqvist J."/>
            <person name="Cepicka I."/>
            <person name="Gallot-Lavallee L."/>
            <person name="Salas-Leiva D."/>
            <person name="Curtis B.A."/>
            <person name="Zahonova K."/>
            <person name="Pipaliya S."/>
            <person name="Dacks J."/>
            <person name="Roger A.J."/>
        </authorList>
    </citation>
    <scope>NUCLEOTIDE SEQUENCE</scope>
    <source>
        <strain evidence="4">BMAN</strain>
    </source>
</reference>
<dbReference type="InterPro" id="IPR016137">
    <property type="entry name" value="RGS"/>
</dbReference>
<dbReference type="Proteomes" id="UP001149090">
    <property type="component" value="Unassembled WGS sequence"/>
</dbReference>
<evidence type="ECO:0000313" key="5">
    <source>
        <dbReference type="Proteomes" id="UP001149090"/>
    </source>
</evidence>
<dbReference type="InterPro" id="IPR002110">
    <property type="entry name" value="Ankyrin_rpt"/>
</dbReference>
<dbReference type="Pfam" id="PF00615">
    <property type="entry name" value="RGS"/>
    <property type="match status" value="1"/>
</dbReference>
<dbReference type="InterPro" id="IPR036305">
    <property type="entry name" value="RGS_sf"/>
</dbReference>
<comment type="caution">
    <text evidence="4">The sequence shown here is derived from an EMBL/GenBank/DDBJ whole genome shotgun (WGS) entry which is preliminary data.</text>
</comment>
<dbReference type="InterPro" id="IPR044926">
    <property type="entry name" value="RGS_subdomain_2"/>
</dbReference>
<dbReference type="PANTHER" id="PTHR10845:SF192">
    <property type="entry name" value="DOUBLE HIT, ISOFORM B"/>
    <property type="match status" value="1"/>
</dbReference>
<dbReference type="SUPFAM" id="SSF48097">
    <property type="entry name" value="Regulator of G-protein signaling, RGS"/>
    <property type="match status" value="1"/>
</dbReference>
<dbReference type="PRINTS" id="PR01301">
    <property type="entry name" value="RGSPROTEIN"/>
</dbReference>
<feature type="repeat" description="ANK" evidence="1">
    <location>
        <begin position="534"/>
        <end position="566"/>
    </location>
</feature>
<evidence type="ECO:0000259" key="3">
    <source>
        <dbReference type="PROSITE" id="PS50132"/>
    </source>
</evidence>
<dbReference type="OrthoDB" id="194358at2759"/>
<dbReference type="SUPFAM" id="SSF103657">
    <property type="entry name" value="BAR/IMD domain-like"/>
    <property type="match status" value="1"/>
</dbReference>
<protein>
    <submittedName>
        <fullName evidence="4">Regulator of g protein signaling</fullName>
    </submittedName>
</protein>
<feature type="repeat" description="ANK" evidence="1">
    <location>
        <begin position="567"/>
        <end position="599"/>
    </location>
</feature>
<organism evidence="4 5">
    <name type="scientific">Anaeramoeba ignava</name>
    <name type="common">Anaerobic marine amoeba</name>
    <dbReference type="NCBI Taxonomy" id="1746090"/>
    <lineage>
        <taxon>Eukaryota</taxon>
        <taxon>Metamonada</taxon>
        <taxon>Anaeramoebidae</taxon>
        <taxon>Anaeramoeba</taxon>
    </lineage>
</organism>
<dbReference type="SMART" id="SM00248">
    <property type="entry name" value="ANK"/>
    <property type="match status" value="2"/>
</dbReference>
<dbReference type="PROSITE" id="PS50088">
    <property type="entry name" value="ANK_REPEAT"/>
    <property type="match status" value="2"/>
</dbReference>
<feature type="domain" description="RGS" evidence="3">
    <location>
        <begin position="197"/>
        <end position="313"/>
    </location>
</feature>
<evidence type="ECO:0000256" key="1">
    <source>
        <dbReference type="PROSITE-ProRule" id="PRU00023"/>
    </source>
</evidence>
<keyword evidence="5" id="KW-1185">Reference proteome</keyword>
<dbReference type="CDD" id="cd07440">
    <property type="entry name" value="RGS"/>
    <property type="match status" value="1"/>
</dbReference>
<name>A0A9Q0L7A0_ANAIG</name>
<evidence type="ECO:0000313" key="4">
    <source>
        <dbReference type="EMBL" id="KAJ5067396.1"/>
    </source>
</evidence>
<dbReference type="Gene3D" id="1.25.40.20">
    <property type="entry name" value="Ankyrin repeat-containing domain"/>
    <property type="match status" value="1"/>
</dbReference>
<dbReference type="PANTHER" id="PTHR10845">
    <property type="entry name" value="REGULATOR OF G PROTEIN SIGNALING"/>
    <property type="match status" value="1"/>
</dbReference>
<dbReference type="Gene3D" id="1.10.167.10">
    <property type="entry name" value="Regulator of G-protein Signalling 4, domain 2"/>
    <property type="match status" value="1"/>
</dbReference>
<dbReference type="PROSITE" id="PS50132">
    <property type="entry name" value="RGS"/>
    <property type="match status" value="1"/>
</dbReference>
<feature type="region of interest" description="Disordered" evidence="2">
    <location>
        <begin position="337"/>
        <end position="356"/>
    </location>
</feature>
<feature type="compositionally biased region" description="Acidic residues" evidence="2">
    <location>
        <begin position="343"/>
        <end position="356"/>
    </location>
</feature>
<sequence>MSRTINLRKTSKSKEFLEARGEYLKIQNISNMIYGCLDFYEKTTQEIANSASNLFHNFEEFFDEDTFENKKAKQISIGFKKTKKKIDRLKQREGLGSQLKKQERLLKKHKNDPNKQKLIQERVKVYDEINNGLLQDLYDFLDRKDDFVCKSFVNVFDHHVKSFDEIAKNIKQIELKKNPNSIISPILPVFFEKELITFEDILDNHFATEFFKTFLEQEFSAELIDFYLSVQEFKSIENFDESKEKIKEIYEEYVEENGYSHIEFADEIKQKIMESMKSPNITIFDEAMEEILQQMKTVYFPKFLSSSLFQKFRMNAFPKEVILNEVSKMEINISNENIQNENIENENENENENDEDDTSFIDFEKENFLWNSFDDEISELSLDEDFETKAKNYEKTILDQKKQEKNQSFSENSLIEFENISNLARNNRNKWKKTFENIEKSKQNSELYQFPHNKFKKEEQFDNEIFVDQERKKRMKMREKNWGLISRGGYIQIDDDIKSNLLFFASSVGDYQFLNLNLPENSAHLVNWPNPNNKGKTAIYAAIALDASDIANLLIKAGASLDVRDYDLRTPLHEAVVEKAFKCVKLLKNFGASLDVFDKDNLTPLDLAFSDFQNYKEIISILIGV</sequence>
<dbReference type="SMART" id="SM00315">
    <property type="entry name" value="RGS"/>
    <property type="match status" value="1"/>
</dbReference>
<dbReference type="PROSITE" id="PS50297">
    <property type="entry name" value="ANK_REP_REGION"/>
    <property type="match status" value="2"/>
</dbReference>
<gene>
    <name evidence="4" type="ORF">M0811_12949</name>
</gene>
<dbReference type="SUPFAM" id="SSF48403">
    <property type="entry name" value="Ankyrin repeat"/>
    <property type="match status" value="1"/>
</dbReference>
<dbReference type="AlphaFoldDB" id="A0A9Q0L7A0"/>
<dbReference type="InterPro" id="IPR036770">
    <property type="entry name" value="Ankyrin_rpt-contain_sf"/>
</dbReference>
<keyword evidence="1" id="KW-0040">ANK repeat</keyword>
<proteinExistence type="predicted"/>
<dbReference type="InterPro" id="IPR027267">
    <property type="entry name" value="AH/BAR_dom_sf"/>
</dbReference>
<dbReference type="EMBL" id="JAPDFW010000128">
    <property type="protein sequence ID" value="KAJ5067396.1"/>
    <property type="molecule type" value="Genomic_DNA"/>
</dbReference>
<evidence type="ECO:0000256" key="2">
    <source>
        <dbReference type="SAM" id="MobiDB-lite"/>
    </source>
</evidence>
<accession>A0A9Q0L7A0</accession>
<dbReference type="Pfam" id="PF12796">
    <property type="entry name" value="Ank_2"/>
    <property type="match status" value="1"/>
</dbReference>